<dbReference type="InterPro" id="IPR040442">
    <property type="entry name" value="Pyrv_kinase-like_dom_sf"/>
</dbReference>
<dbReference type="InterPro" id="IPR050251">
    <property type="entry name" value="HpcH-HpaI_aldolase"/>
</dbReference>
<dbReference type="Pfam" id="PF03328">
    <property type="entry name" value="HpcH_HpaI"/>
    <property type="match status" value="1"/>
</dbReference>
<dbReference type="SUPFAM" id="SSF51621">
    <property type="entry name" value="Phosphoenolpyruvate/pyruvate domain"/>
    <property type="match status" value="1"/>
</dbReference>
<dbReference type="OrthoDB" id="1621678at2759"/>
<dbReference type="PANTHER" id="PTHR30502">
    <property type="entry name" value="2-KETO-3-DEOXY-L-RHAMNONATE ALDOLASE"/>
    <property type="match status" value="1"/>
</dbReference>
<dbReference type="AlphaFoldDB" id="A0A8H7CV88"/>
<protein>
    <submittedName>
        <fullName evidence="4">2,4-dihydroxyhept-2-ene-1,7-dioic acid aldolase</fullName>
    </submittedName>
</protein>
<dbReference type="GO" id="GO:0016832">
    <property type="term" value="F:aldehyde-lyase activity"/>
    <property type="evidence" value="ECO:0007669"/>
    <property type="project" value="TreeGrafter"/>
</dbReference>
<dbReference type="EMBL" id="JACAZH010000013">
    <property type="protein sequence ID" value="KAF7351535.1"/>
    <property type="molecule type" value="Genomic_DNA"/>
</dbReference>
<organism evidence="4 5">
    <name type="scientific">Mycena sanguinolenta</name>
    <dbReference type="NCBI Taxonomy" id="230812"/>
    <lineage>
        <taxon>Eukaryota</taxon>
        <taxon>Fungi</taxon>
        <taxon>Dikarya</taxon>
        <taxon>Basidiomycota</taxon>
        <taxon>Agaricomycotina</taxon>
        <taxon>Agaricomycetes</taxon>
        <taxon>Agaricomycetidae</taxon>
        <taxon>Agaricales</taxon>
        <taxon>Marasmiineae</taxon>
        <taxon>Mycenaceae</taxon>
        <taxon>Mycena</taxon>
    </lineage>
</organism>
<dbReference type="GO" id="GO:0046872">
    <property type="term" value="F:metal ion binding"/>
    <property type="evidence" value="ECO:0007669"/>
    <property type="project" value="UniProtKB-KW"/>
</dbReference>
<reference evidence="4" key="1">
    <citation type="submission" date="2020-05" db="EMBL/GenBank/DDBJ databases">
        <title>Mycena genomes resolve the evolution of fungal bioluminescence.</title>
        <authorList>
            <person name="Tsai I.J."/>
        </authorList>
    </citation>
    <scope>NUCLEOTIDE SEQUENCE</scope>
    <source>
        <strain evidence="4">160909Yilan</strain>
    </source>
</reference>
<comment type="caution">
    <text evidence="4">The sequence shown here is derived from an EMBL/GenBank/DDBJ whole genome shotgun (WGS) entry which is preliminary data.</text>
</comment>
<proteinExistence type="predicted"/>
<dbReference type="InterPro" id="IPR015813">
    <property type="entry name" value="Pyrv/PenolPyrv_kinase-like_dom"/>
</dbReference>
<keyword evidence="2" id="KW-0456">Lyase</keyword>
<gene>
    <name evidence="4" type="ORF">MSAN_01585900</name>
</gene>
<dbReference type="Gene3D" id="3.20.20.60">
    <property type="entry name" value="Phosphoenolpyruvate-binding domains"/>
    <property type="match status" value="1"/>
</dbReference>
<evidence type="ECO:0000313" key="4">
    <source>
        <dbReference type="EMBL" id="KAF7351535.1"/>
    </source>
</evidence>
<accession>A0A8H7CV88</accession>
<name>A0A8H7CV88_9AGAR</name>
<evidence type="ECO:0000256" key="2">
    <source>
        <dbReference type="ARBA" id="ARBA00023239"/>
    </source>
</evidence>
<dbReference type="InterPro" id="IPR005000">
    <property type="entry name" value="Aldolase/citrate-lyase_domain"/>
</dbReference>
<evidence type="ECO:0000259" key="3">
    <source>
        <dbReference type="Pfam" id="PF03328"/>
    </source>
</evidence>
<dbReference type="Proteomes" id="UP000623467">
    <property type="component" value="Unassembled WGS sequence"/>
</dbReference>
<sequence length="298" mass="32366">MSSGTTPRFTLNSASQALYRPPTLQHSSNLRGLINTGKVLIATSLSFPSRHVAKTVAVTGADVCWLDAEHVAWSSDLLVECIQIIIHESGGKMIPVVRVPSKTAFEYMAWCLNAGAGGIIVPHIETVEDAQGIIDACRFPPIGHRSFPPFTFIPGVTDTTTDGESVFSLANRHVAIIPQIESPLGIQNLDKILALKEVSAFMIGHGDLRLEMGLPLSATGTEEEYVKALERAKQLSIDHGKPIVGPAFGPEMIKLRIAQGYRLIVCCFDLHTFAFGMIKAVNEGRTTAEEFMRSIQSK</sequence>
<dbReference type="PANTHER" id="PTHR30502:SF8">
    <property type="entry name" value="SYNTHASE, PUTATIVE-RELATED"/>
    <property type="match status" value="1"/>
</dbReference>
<evidence type="ECO:0000313" key="5">
    <source>
        <dbReference type="Proteomes" id="UP000623467"/>
    </source>
</evidence>
<keyword evidence="1" id="KW-0479">Metal-binding</keyword>
<evidence type="ECO:0000256" key="1">
    <source>
        <dbReference type="ARBA" id="ARBA00022723"/>
    </source>
</evidence>
<dbReference type="GO" id="GO:0005737">
    <property type="term" value="C:cytoplasm"/>
    <property type="evidence" value="ECO:0007669"/>
    <property type="project" value="TreeGrafter"/>
</dbReference>
<feature type="domain" description="HpcH/HpaI aldolase/citrate lyase" evidence="3">
    <location>
        <begin position="51"/>
        <end position="231"/>
    </location>
</feature>
<keyword evidence="5" id="KW-1185">Reference proteome</keyword>